<evidence type="ECO:0000256" key="1">
    <source>
        <dbReference type="SAM" id="MobiDB-lite"/>
    </source>
</evidence>
<accession>A0A1I7SBH9</accession>
<feature type="region of interest" description="Disordered" evidence="1">
    <location>
        <begin position="57"/>
        <end position="83"/>
    </location>
</feature>
<reference evidence="2" key="2">
    <citation type="submission" date="2020-09" db="EMBL/GenBank/DDBJ databases">
        <authorList>
            <person name="Kikuchi T."/>
        </authorList>
    </citation>
    <scope>NUCLEOTIDE SEQUENCE</scope>
    <source>
        <strain evidence="2">Ka4C1</strain>
    </source>
</reference>
<dbReference type="EMBL" id="CAJFDI010000005">
    <property type="protein sequence ID" value="CAD5230902.1"/>
    <property type="molecule type" value="Genomic_DNA"/>
</dbReference>
<evidence type="ECO:0000313" key="4">
    <source>
        <dbReference type="Proteomes" id="UP000659654"/>
    </source>
</evidence>
<proteinExistence type="predicted"/>
<protein>
    <submittedName>
        <fullName evidence="2">(pine wood nematode) hypothetical protein</fullName>
    </submittedName>
</protein>
<dbReference type="Proteomes" id="UP000095284">
    <property type="component" value="Unplaced"/>
</dbReference>
<evidence type="ECO:0000313" key="3">
    <source>
        <dbReference type="Proteomes" id="UP000095284"/>
    </source>
</evidence>
<keyword evidence="4" id="KW-1185">Reference proteome</keyword>
<gene>
    <name evidence="2" type="ORF">BXYJ_LOCUS11213</name>
</gene>
<feature type="compositionally biased region" description="Polar residues" evidence="1">
    <location>
        <begin position="71"/>
        <end position="83"/>
    </location>
</feature>
<dbReference type="AlphaFoldDB" id="A0A1I7SBH9"/>
<dbReference type="Proteomes" id="UP000582659">
    <property type="component" value="Unassembled WGS sequence"/>
</dbReference>
<dbReference type="WBParaSite" id="BXY_1037800.1">
    <property type="protein sequence ID" value="BXY_1037800.1"/>
    <property type="gene ID" value="BXY_1037800"/>
</dbReference>
<sequence length="83" mass="9185">MDRIKKHSAPRVFCPQAPTFFDVTFNMAIFWGADSPGVTKVVWIVRAVTSPNEGRWVESEECGGYSGSGENNTEMTQNTEVKG</sequence>
<dbReference type="EMBL" id="CAJFCV020000005">
    <property type="protein sequence ID" value="CAG9121982.1"/>
    <property type="molecule type" value="Genomic_DNA"/>
</dbReference>
<reference evidence="5" key="1">
    <citation type="submission" date="2016-11" db="UniProtKB">
        <authorList>
            <consortium name="WormBaseParasite"/>
        </authorList>
    </citation>
    <scope>IDENTIFICATION</scope>
</reference>
<organism evidence="3 5">
    <name type="scientific">Bursaphelenchus xylophilus</name>
    <name type="common">Pinewood nematode worm</name>
    <name type="synonym">Aphelenchoides xylophilus</name>
    <dbReference type="NCBI Taxonomy" id="6326"/>
    <lineage>
        <taxon>Eukaryota</taxon>
        <taxon>Metazoa</taxon>
        <taxon>Ecdysozoa</taxon>
        <taxon>Nematoda</taxon>
        <taxon>Chromadorea</taxon>
        <taxon>Rhabditida</taxon>
        <taxon>Tylenchina</taxon>
        <taxon>Tylenchomorpha</taxon>
        <taxon>Aphelenchoidea</taxon>
        <taxon>Aphelenchoididae</taxon>
        <taxon>Bursaphelenchus</taxon>
    </lineage>
</organism>
<evidence type="ECO:0000313" key="5">
    <source>
        <dbReference type="WBParaSite" id="BXY_1037800.1"/>
    </source>
</evidence>
<evidence type="ECO:0000313" key="2">
    <source>
        <dbReference type="EMBL" id="CAD5230902.1"/>
    </source>
</evidence>
<dbReference type="Proteomes" id="UP000659654">
    <property type="component" value="Unassembled WGS sequence"/>
</dbReference>
<name>A0A1I7SBH9_BURXY</name>